<proteinExistence type="predicted"/>
<comment type="caution">
    <text evidence="1">The sequence shown here is derived from an EMBL/GenBank/DDBJ whole genome shotgun (WGS) entry which is preliminary data.</text>
</comment>
<evidence type="ECO:0008006" key="3">
    <source>
        <dbReference type="Google" id="ProtNLM"/>
    </source>
</evidence>
<dbReference type="PANTHER" id="PTHR39189:SF1">
    <property type="entry name" value="UPF0173 METAL-DEPENDENT HYDROLASE YTKL"/>
    <property type="match status" value="1"/>
</dbReference>
<evidence type="ECO:0000313" key="1">
    <source>
        <dbReference type="EMBL" id="OGG08622.1"/>
    </source>
</evidence>
<dbReference type="Proteomes" id="UP000176854">
    <property type="component" value="Unassembled WGS sequence"/>
</dbReference>
<dbReference type="Pfam" id="PF13483">
    <property type="entry name" value="Lactamase_B_3"/>
    <property type="match status" value="1"/>
</dbReference>
<organism evidence="1 2">
    <name type="scientific">Candidatus Gottesmanbacteria bacterium RBG_16_43_7</name>
    <dbReference type="NCBI Taxonomy" id="1798373"/>
    <lineage>
        <taxon>Bacteria</taxon>
        <taxon>Candidatus Gottesmaniibacteriota</taxon>
    </lineage>
</organism>
<dbReference type="EMBL" id="MFJC01000059">
    <property type="protein sequence ID" value="OGG08622.1"/>
    <property type="molecule type" value="Genomic_DNA"/>
</dbReference>
<sequence>MEIKYFGHASFFIKGKTATVLTDPFNPQYVGIKLPKNIESDIITVSHEHEDHNNISVVAGAPFIVRGAGEYEIKNISIIGISVFHDAQAGAQRGINTIYKIEMDGLSLVHLGDLGHILPDNVIDALGNVDVLFIPVGGVFTINPDSAVKVIADIEPSLVIPMHYRSADQATGPFAQLATLADFLRVCGIDNIQKVSKATISKDKLPDETQIITFE</sequence>
<dbReference type="Gene3D" id="3.60.15.10">
    <property type="entry name" value="Ribonuclease Z/Hydroxyacylglutathione hydrolase-like"/>
    <property type="match status" value="1"/>
</dbReference>
<dbReference type="PANTHER" id="PTHR39189">
    <property type="entry name" value="UPF0173 METAL-DEPENDENT HYDROLASE YTKL"/>
    <property type="match status" value="1"/>
</dbReference>
<dbReference type="InterPro" id="IPR036866">
    <property type="entry name" value="RibonucZ/Hydroxyglut_hydro"/>
</dbReference>
<dbReference type="SUPFAM" id="SSF56281">
    <property type="entry name" value="Metallo-hydrolase/oxidoreductase"/>
    <property type="match status" value="1"/>
</dbReference>
<gene>
    <name evidence="1" type="ORF">A2154_01945</name>
</gene>
<protein>
    <recommendedName>
        <fullName evidence="3">Lactamase</fullName>
    </recommendedName>
</protein>
<dbReference type="AlphaFoldDB" id="A0A1F5Z933"/>
<evidence type="ECO:0000313" key="2">
    <source>
        <dbReference type="Proteomes" id="UP000176854"/>
    </source>
</evidence>
<accession>A0A1F5Z933</accession>
<name>A0A1F5Z933_9BACT</name>
<reference evidence="1 2" key="1">
    <citation type="journal article" date="2016" name="Nat. Commun.">
        <title>Thousands of microbial genomes shed light on interconnected biogeochemical processes in an aquifer system.</title>
        <authorList>
            <person name="Anantharaman K."/>
            <person name="Brown C.T."/>
            <person name="Hug L.A."/>
            <person name="Sharon I."/>
            <person name="Castelle C.J."/>
            <person name="Probst A.J."/>
            <person name="Thomas B.C."/>
            <person name="Singh A."/>
            <person name="Wilkins M.J."/>
            <person name="Karaoz U."/>
            <person name="Brodie E.L."/>
            <person name="Williams K.H."/>
            <person name="Hubbard S.S."/>
            <person name="Banfield J.F."/>
        </authorList>
    </citation>
    <scope>NUCLEOTIDE SEQUENCE [LARGE SCALE GENOMIC DNA]</scope>
</reference>